<dbReference type="InterPro" id="IPR011766">
    <property type="entry name" value="TPP_enzyme_TPP-bd"/>
</dbReference>
<dbReference type="SUPFAM" id="SSF52467">
    <property type="entry name" value="DHS-like NAD/FAD-binding domain"/>
    <property type="match status" value="1"/>
</dbReference>
<dbReference type="InterPro" id="IPR045229">
    <property type="entry name" value="TPP_enz"/>
</dbReference>
<dbReference type="CDD" id="cd00568">
    <property type="entry name" value="TPP_enzymes"/>
    <property type="match status" value="1"/>
</dbReference>
<evidence type="ECO:0000256" key="2">
    <source>
        <dbReference type="ARBA" id="ARBA00007812"/>
    </source>
</evidence>
<feature type="domain" description="Thiamine pyrophosphate enzyme central" evidence="5">
    <location>
        <begin position="190"/>
        <end position="321"/>
    </location>
</feature>
<reference evidence="8 9" key="1">
    <citation type="submission" date="2023-07" db="EMBL/GenBank/DDBJ databases">
        <title>Sequencing the genomes of 1000 actinobacteria strains.</title>
        <authorList>
            <person name="Klenk H.-P."/>
        </authorList>
    </citation>
    <scope>NUCLEOTIDE SEQUENCE [LARGE SCALE GENOMIC DNA]</scope>
    <source>
        <strain evidence="8 9">DSM 22966</strain>
    </source>
</reference>
<comment type="caution">
    <text evidence="8">The sequence shown here is derived from an EMBL/GenBank/DDBJ whole genome shotgun (WGS) entry which is preliminary data.</text>
</comment>
<dbReference type="Proteomes" id="UP001183794">
    <property type="component" value="Unassembled WGS sequence"/>
</dbReference>
<dbReference type="Pfam" id="PF02775">
    <property type="entry name" value="TPP_enzyme_C"/>
    <property type="match status" value="1"/>
</dbReference>
<evidence type="ECO:0000259" key="6">
    <source>
        <dbReference type="Pfam" id="PF02775"/>
    </source>
</evidence>
<dbReference type="Gene3D" id="3.40.50.970">
    <property type="match status" value="2"/>
</dbReference>
<dbReference type="CDD" id="cd07035">
    <property type="entry name" value="TPP_PYR_POX_like"/>
    <property type="match status" value="1"/>
</dbReference>
<comment type="similarity">
    <text evidence="2 4">Belongs to the TPP enzyme family.</text>
</comment>
<dbReference type="SUPFAM" id="SSF52518">
    <property type="entry name" value="Thiamin diphosphate-binding fold (THDP-binding)"/>
    <property type="match status" value="2"/>
</dbReference>
<dbReference type="PANTHER" id="PTHR18968">
    <property type="entry name" value="THIAMINE PYROPHOSPHATE ENZYMES"/>
    <property type="match status" value="1"/>
</dbReference>
<dbReference type="InterPro" id="IPR029035">
    <property type="entry name" value="DHS-like_NAD/FAD-binding_dom"/>
</dbReference>
<dbReference type="InterPro" id="IPR000399">
    <property type="entry name" value="TPP-bd_CS"/>
</dbReference>
<dbReference type="PROSITE" id="PS00187">
    <property type="entry name" value="TPP_ENZYMES"/>
    <property type="match status" value="1"/>
</dbReference>
<dbReference type="PANTHER" id="PTHR18968:SF13">
    <property type="entry name" value="ACETOLACTATE SYNTHASE CATALYTIC SUBUNIT, MITOCHONDRIAL"/>
    <property type="match status" value="1"/>
</dbReference>
<dbReference type="Pfam" id="PF02776">
    <property type="entry name" value="TPP_enzyme_N"/>
    <property type="match status" value="1"/>
</dbReference>
<evidence type="ECO:0000259" key="5">
    <source>
        <dbReference type="Pfam" id="PF00205"/>
    </source>
</evidence>
<dbReference type="Pfam" id="PF00205">
    <property type="entry name" value="TPP_enzyme_M"/>
    <property type="match status" value="1"/>
</dbReference>
<evidence type="ECO:0000313" key="8">
    <source>
        <dbReference type="EMBL" id="MDR7346004.1"/>
    </source>
</evidence>
<name>A0ABU2AXC7_9MICC</name>
<organism evidence="8 9">
    <name type="scientific">Enteractinococcus fodinae</name>
    <dbReference type="NCBI Taxonomy" id="684663"/>
    <lineage>
        <taxon>Bacteria</taxon>
        <taxon>Bacillati</taxon>
        <taxon>Actinomycetota</taxon>
        <taxon>Actinomycetes</taxon>
        <taxon>Micrococcales</taxon>
        <taxon>Micrococcaceae</taxon>
    </lineage>
</organism>
<dbReference type="InterPro" id="IPR029061">
    <property type="entry name" value="THDP-binding"/>
</dbReference>
<protein>
    <submittedName>
        <fullName evidence="8">Thiamine pyrophosphate-dependent acetolactate synthase large subunit-like protein</fullName>
    </submittedName>
</protein>
<comment type="cofactor">
    <cofactor evidence="1">
        <name>thiamine diphosphate</name>
        <dbReference type="ChEBI" id="CHEBI:58937"/>
    </cofactor>
</comment>
<gene>
    <name evidence="8" type="ORF">J2S62_000261</name>
</gene>
<sequence length="547" mass="57504">MVQSPVQHTTVTEEMVRIITQRVDRVFGLMGNGNVELISGLTSQGFAFTGVRHEVAAVTAADAYYRATGKLAVATATYGAGFTNMATGLAEAQLARIPMVVVVGDAPSTGRRPFDIDQQTVTVGLNIPVMTISADNVTATLTRAFDMAEDGQEPVMVLVPYDLGPRPAGDRASHEAYEPIAQPTASDEQLQTIAQALVTAKRPLIVTGGGVVRTGTGQLVRRLGDAVGAVFMHSLTASNVCGSEHSLGIAGGFTPEHKLPAVHAADMVLILGATSNAFQTRKGTLFGTDNIYRIDLSDKWNQTLPTAQTVFADLTDALPRLLHAVESLQPRPSSYRQELPGLIGTDGLDHEPVYGTDGYLNPRHVAAKLNEILPANRQIVLDGGHYITWIGERFDIPDPASLIAVGTAFQSIGLGFGSAVGASVGSPEKFTVCISGDGGGQMALADLGTFINQTDRGAVIVFNDAAYGAEIHQYAVQGADPSAMYLPYVDFAAVGQAMGGIGITVNTLEDLDDFAQWLSSGADGVAVVNIRISTEFAHPAMRPGATG</sequence>
<dbReference type="RefSeq" id="WP_310170392.1">
    <property type="nucleotide sequence ID" value="NZ_BAABHE010000002.1"/>
</dbReference>
<accession>A0ABU2AXC7</accession>
<feature type="domain" description="Thiamine pyrophosphate enzyme N-terminal TPP-binding" evidence="7">
    <location>
        <begin position="10"/>
        <end position="112"/>
    </location>
</feature>
<keyword evidence="3 4" id="KW-0786">Thiamine pyrophosphate</keyword>
<dbReference type="EMBL" id="JAVDYJ010000001">
    <property type="protein sequence ID" value="MDR7346004.1"/>
    <property type="molecule type" value="Genomic_DNA"/>
</dbReference>
<evidence type="ECO:0000256" key="1">
    <source>
        <dbReference type="ARBA" id="ARBA00001964"/>
    </source>
</evidence>
<evidence type="ECO:0000256" key="3">
    <source>
        <dbReference type="ARBA" id="ARBA00023052"/>
    </source>
</evidence>
<evidence type="ECO:0000256" key="4">
    <source>
        <dbReference type="RuleBase" id="RU362132"/>
    </source>
</evidence>
<feature type="domain" description="Thiamine pyrophosphate enzyme TPP-binding" evidence="6">
    <location>
        <begin position="382"/>
        <end position="529"/>
    </location>
</feature>
<keyword evidence="9" id="KW-1185">Reference proteome</keyword>
<proteinExistence type="inferred from homology"/>
<dbReference type="InterPro" id="IPR012000">
    <property type="entry name" value="Thiamin_PyroP_enz_cen_dom"/>
</dbReference>
<dbReference type="InterPro" id="IPR012001">
    <property type="entry name" value="Thiamin_PyroP_enz_TPP-bd_dom"/>
</dbReference>
<dbReference type="Gene3D" id="3.40.50.1220">
    <property type="entry name" value="TPP-binding domain"/>
    <property type="match status" value="1"/>
</dbReference>
<evidence type="ECO:0000313" key="9">
    <source>
        <dbReference type="Proteomes" id="UP001183794"/>
    </source>
</evidence>
<evidence type="ECO:0000259" key="7">
    <source>
        <dbReference type="Pfam" id="PF02776"/>
    </source>
</evidence>